<feature type="transmembrane region" description="Helical" evidence="1">
    <location>
        <begin position="179"/>
        <end position="198"/>
    </location>
</feature>
<dbReference type="KEGG" id="cai:Caci_8719"/>
<keyword evidence="1" id="KW-0472">Membrane</keyword>
<dbReference type="Proteomes" id="UP000000851">
    <property type="component" value="Chromosome"/>
</dbReference>
<dbReference type="RefSeq" id="WP_015797258.1">
    <property type="nucleotide sequence ID" value="NC_013131.1"/>
</dbReference>
<proteinExistence type="predicted"/>
<organism evidence="2 3">
    <name type="scientific">Catenulispora acidiphila (strain DSM 44928 / JCM 14897 / NBRC 102108 / NRRL B-24433 / ID139908)</name>
    <dbReference type="NCBI Taxonomy" id="479433"/>
    <lineage>
        <taxon>Bacteria</taxon>
        <taxon>Bacillati</taxon>
        <taxon>Actinomycetota</taxon>
        <taxon>Actinomycetes</taxon>
        <taxon>Catenulisporales</taxon>
        <taxon>Catenulisporaceae</taxon>
        <taxon>Catenulispora</taxon>
    </lineage>
</organism>
<keyword evidence="1" id="KW-0812">Transmembrane</keyword>
<dbReference type="STRING" id="479433.Caci_8719"/>
<dbReference type="HOGENOM" id="CLU_1238366_0_0_11"/>
<evidence type="ECO:0000256" key="1">
    <source>
        <dbReference type="SAM" id="Phobius"/>
    </source>
</evidence>
<feature type="transmembrane region" description="Helical" evidence="1">
    <location>
        <begin position="155"/>
        <end position="173"/>
    </location>
</feature>
<evidence type="ECO:0000313" key="2">
    <source>
        <dbReference type="EMBL" id="ACU77534.1"/>
    </source>
</evidence>
<keyword evidence="3" id="KW-1185">Reference proteome</keyword>
<sequence>MSAARLRALLSRLLRDPAFWYAVSLTVAAVVEDTISANRLQQLMDWCSTNIANIRPGGHPVEAFVASAFIPQESAGVWPFFALSLFSVVALLGARRAVLVLAGVHIGVSVATEGLVWWRIHHGTLPASDAHMWDTGPSYLVVTALTIAIATARPLWLRVVWAVCLAGAAPSLLQGIDHADYTAIGHVLSFAVGIVVVVRTRRALSDVELEVAPGSITVPATPQ</sequence>
<feature type="transmembrane region" description="Helical" evidence="1">
    <location>
        <begin position="99"/>
        <end position="118"/>
    </location>
</feature>
<dbReference type="InParanoid" id="C7Q0K1"/>
<dbReference type="InterPro" id="IPR046862">
    <property type="entry name" value="Rhomboid_2"/>
</dbReference>
<feature type="transmembrane region" description="Helical" evidence="1">
    <location>
        <begin position="75"/>
        <end position="92"/>
    </location>
</feature>
<dbReference type="EMBL" id="CP001700">
    <property type="protein sequence ID" value="ACU77534.1"/>
    <property type="molecule type" value="Genomic_DNA"/>
</dbReference>
<protein>
    <submittedName>
        <fullName evidence="2">Uncharacterized protein</fullName>
    </submittedName>
</protein>
<dbReference type="AlphaFoldDB" id="C7Q0K1"/>
<dbReference type="Pfam" id="PF20401">
    <property type="entry name" value="Rhomboid_2"/>
    <property type="match status" value="1"/>
</dbReference>
<name>C7Q0K1_CATAD</name>
<accession>C7Q0K1</accession>
<dbReference type="OrthoDB" id="4242272at2"/>
<evidence type="ECO:0000313" key="3">
    <source>
        <dbReference type="Proteomes" id="UP000000851"/>
    </source>
</evidence>
<keyword evidence="1" id="KW-1133">Transmembrane helix</keyword>
<dbReference type="eggNOG" id="ENOG5033067">
    <property type="taxonomic scope" value="Bacteria"/>
</dbReference>
<feature type="transmembrane region" description="Helical" evidence="1">
    <location>
        <begin position="130"/>
        <end position="148"/>
    </location>
</feature>
<reference evidence="2 3" key="1">
    <citation type="journal article" date="2009" name="Stand. Genomic Sci.">
        <title>Complete genome sequence of Catenulispora acidiphila type strain (ID 139908).</title>
        <authorList>
            <person name="Copeland A."/>
            <person name="Lapidus A."/>
            <person name="Glavina Del Rio T."/>
            <person name="Nolan M."/>
            <person name="Lucas S."/>
            <person name="Chen F."/>
            <person name="Tice H."/>
            <person name="Cheng J.F."/>
            <person name="Bruce D."/>
            <person name="Goodwin L."/>
            <person name="Pitluck S."/>
            <person name="Mikhailova N."/>
            <person name="Pati A."/>
            <person name="Ivanova N."/>
            <person name="Mavromatis K."/>
            <person name="Chen A."/>
            <person name="Palaniappan K."/>
            <person name="Chain P."/>
            <person name="Land M."/>
            <person name="Hauser L."/>
            <person name="Chang Y.J."/>
            <person name="Jeffries C.D."/>
            <person name="Chertkov O."/>
            <person name="Brettin T."/>
            <person name="Detter J.C."/>
            <person name="Han C."/>
            <person name="Ali Z."/>
            <person name="Tindall B.J."/>
            <person name="Goker M."/>
            <person name="Bristow J."/>
            <person name="Eisen J.A."/>
            <person name="Markowitz V."/>
            <person name="Hugenholtz P."/>
            <person name="Kyrpides N.C."/>
            <person name="Klenk H.P."/>
        </authorList>
    </citation>
    <scope>NUCLEOTIDE SEQUENCE [LARGE SCALE GENOMIC DNA]</scope>
    <source>
        <strain evidence="3">DSM 44928 / JCM 14897 / NBRC 102108 / NRRL B-24433 / ID139908</strain>
    </source>
</reference>
<gene>
    <name evidence="2" type="ordered locus">Caci_8719</name>
</gene>